<feature type="chain" id="PRO_5043687581" evidence="1">
    <location>
        <begin position="20"/>
        <end position="140"/>
    </location>
</feature>
<evidence type="ECO:0000313" key="2">
    <source>
        <dbReference type="EMBL" id="KAK7052153.1"/>
    </source>
</evidence>
<keyword evidence="1" id="KW-0732">Signal</keyword>
<dbReference type="AlphaFoldDB" id="A0AAW0DK71"/>
<protein>
    <submittedName>
        <fullName evidence="2">Uncharacterized protein</fullName>
    </submittedName>
</protein>
<gene>
    <name evidence="2" type="ORF">R3P38DRAFT_2858863</name>
</gene>
<organism evidence="2 3">
    <name type="scientific">Favolaschia claudopus</name>
    <dbReference type="NCBI Taxonomy" id="2862362"/>
    <lineage>
        <taxon>Eukaryota</taxon>
        <taxon>Fungi</taxon>
        <taxon>Dikarya</taxon>
        <taxon>Basidiomycota</taxon>
        <taxon>Agaricomycotina</taxon>
        <taxon>Agaricomycetes</taxon>
        <taxon>Agaricomycetidae</taxon>
        <taxon>Agaricales</taxon>
        <taxon>Marasmiineae</taxon>
        <taxon>Mycenaceae</taxon>
        <taxon>Favolaschia</taxon>
    </lineage>
</organism>
<evidence type="ECO:0000256" key="1">
    <source>
        <dbReference type="SAM" id="SignalP"/>
    </source>
</evidence>
<comment type="caution">
    <text evidence="2">The sequence shown here is derived from an EMBL/GenBank/DDBJ whole genome shotgun (WGS) entry which is preliminary data.</text>
</comment>
<reference evidence="2 3" key="1">
    <citation type="journal article" date="2024" name="J Genomics">
        <title>Draft genome sequencing and assembly of Favolaschia claudopus CIRM-BRFM 2984 isolated from oak limbs.</title>
        <authorList>
            <person name="Navarro D."/>
            <person name="Drula E."/>
            <person name="Chaduli D."/>
            <person name="Cazenave R."/>
            <person name="Ahrendt S."/>
            <person name="Wang J."/>
            <person name="Lipzen A."/>
            <person name="Daum C."/>
            <person name="Barry K."/>
            <person name="Grigoriev I.V."/>
            <person name="Favel A."/>
            <person name="Rosso M.N."/>
            <person name="Martin F."/>
        </authorList>
    </citation>
    <scope>NUCLEOTIDE SEQUENCE [LARGE SCALE GENOMIC DNA]</scope>
    <source>
        <strain evidence="2 3">CIRM-BRFM 2984</strain>
    </source>
</reference>
<name>A0AAW0DK71_9AGAR</name>
<keyword evidence="3" id="KW-1185">Reference proteome</keyword>
<dbReference type="Proteomes" id="UP001362999">
    <property type="component" value="Unassembled WGS sequence"/>
</dbReference>
<proteinExistence type="predicted"/>
<evidence type="ECO:0000313" key="3">
    <source>
        <dbReference type="Proteomes" id="UP001362999"/>
    </source>
</evidence>
<feature type="signal peptide" evidence="1">
    <location>
        <begin position="1"/>
        <end position="19"/>
    </location>
</feature>
<dbReference type="EMBL" id="JAWWNJ010000007">
    <property type="protein sequence ID" value="KAK7052153.1"/>
    <property type="molecule type" value="Genomic_DNA"/>
</dbReference>
<sequence length="140" mass="14109">MFTVLPIALPLALARGAASTPVSRAACNPSLVGVGISIASGNLEAEFVGETATIVNGAPGLYLTWVNGTIKLETLVTPEDGKQDWGFVCSTCNAPSGVKEGGVTASACDVVNGNTVGDALTVANCVNVKCASQSFDVYTA</sequence>
<accession>A0AAW0DK71</accession>